<dbReference type="Proteomes" id="UP000663881">
    <property type="component" value="Unassembled WGS sequence"/>
</dbReference>
<reference evidence="12" key="1">
    <citation type="submission" date="2021-02" db="EMBL/GenBank/DDBJ databases">
        <authorList>
            <person name="Nowell W R."/>
        </authorList>
    </citation>
    <scope>NUCLEOTIDE SEQUENCE</scope>
</reference>
<dbReference type="GO" id="GO:0016779">
    <property type="term" value="F:nucleotidyltransferase activity"/>
    <property type="evidence" value="ECO:0007669"/>
    <property type="project" value="UniProtKB-KW"/>
</dbReference>
<dbReference type="GO" id="GO:0106274">
    <property type="term" value="F:NAD+-protein-arginine ADP-ribosyltransferase activity"/>
    <property type="evidence" value="ECO:0007669"/>
    <property type="project" value="UniProtKB-EC"/>
</dbReference>
<dbReference type="EMBL" id="CAJOAY010001421">
    <property type="protein sequence ID" value="CAF3840929.1"/>
    <property type="molecule type" value="Genomic_DNA"/>
</dbReference>
<dbReference type="EMBL" id="CAJNON010000364">
    <property type="protein sequence ID" value="CAF1221198.1"/>
    <property type="molecule type" value="Genomic_DNA"/>
</dbReference>
<dbReference type="SUPFAM" id="SSF56399">
    <property type="entry name" value="ADP-ribosylation"/>
    <property type="match status" value="1"/>
</dbReference>
<dbReference type="InterPro" id="IPR050952">
    <property type="entry name" value="TRIM-NHL_E3_ligases"/>
</dbReference>
<evidence type="ECO:0000256" key="6">
    <source>
        <dbReference type="ARBA" id="ARBA00047597"/>
    </source>
</evidence>
<dbReference type="CDD" id="cd05819">
    <property type="entry name" value="NHL"/>
    <property type="match status" value="1"/>
</dbReference>
<dbReference type="Pfam" id="PF01129">
    <property type="entry name" value="ART"/>
    <property type="match status" value="1"/>
</dbReference>
<name>A0A818YWI2_9BILA</name>
<dbReference type="Proteomes" id="UP000663845">
    <property type="component" value="Unassembled WGS sequence"/>
</dbReference>
<keyword evidence="2 8" id="KW-0328">Glycosyltransferase</keyword>
<dbReference type="PROSITE" id="PS51125">
    <property type="entry name" value="NHL"/>
    <property type="match status" value="1"/>
</dbReference>
<dbReference type="EMBL" id="CAJNOG010000341">
    <property type="protein sequence ID" value="CAF1185393.1"/>
    <property type="molecule type" value="Genomic_DNA"/>
</dbReference>
<keyword evidence="3 8" id="KW-0808">Transferase</keyword>
<evidence type="ECO:0000256" key="1">
    <source>
        <dbReference type="ARBA" id="ARBA00009558"/>
    </source>
</evidence>
<evidence type="ECO:0000256" key="5">
    <source>
        <dbReference type="ARBA" id="ARBA00022737"/>
    </source>
</evidence>
<dbReference type="Gene3D" id="3.90.176.10">
    <property type="entry name" value="Toxin ADP-ribosyltransferase, Chain A, domain 1"/>
    <property type="match status" value="1"/>
</dbReference>
<dbReference type="Gene3D" id="2.120.10.30">
    <property type="entry name" value="TolB, C-terminal domain"/>
    <property type="match status" value="2"/>
</dbReference>
<evidence type="ECO:0000256" key="2">
    <source>
        <dbReference type="ARBA" id="ARBA00022676"/>
    </source>
</evidence>
<evidence type="ECO:0000313" key="12">
    <source>
        <dbReference type="EMBL" id="CAF3755737.1"/>
    </source>
</evidence>
<evidence type="ECO:0000313" key="10">
    <source>
        <dbReference type="EMBL" id="CAF1185393.1"/>
    </source>
</evidence>
<sequence length="665" mass="74515">MMNRFIDTDCSFKRLTPVYGFRSAELVSIEKALQPIESQIANLPAYIKVAKKYCHYPSEHGLTHDESASIYIYTMEWGEQSLYRVLNKTLRNENRHLCEVWFSYMKLFDTALNKLPTVKDVVWRGITADIGKFFIKNQIITWWSINSCSSSVNVIKRFLGNGKNSTTLLIEALNGKKVSGYTKYESEDEIILTFGTEFRVKSNALDHPNGSYLVHLIEIDDENNDNNHASTLASSINQMQLTTNQISSKPQPTSPGKKVTTTVSTQSMGGKSSKYHINNNGEVSIELSTNGASSKYKAETTIDTTTTMIDASTIETTILTASTTKATTLTASTTILTTPTTKTTILTTPTTKTTILTTPTTKTTILTTWKPKWKQNATTVAGGNGQGQQLNQVDHPLGIFIDKKKNIFIAEFLNHRIVEWKYNAKEGHIIAGGNGQGNRIDQLNYPIDVIVDQQSRSIIISDSGNRRVIQWLNQNQQILIDNIDCSRLATDNYEFLYVSDSVNNEVKRWKMGEYNNEGTVVAGGNGQGNQLNQLNHPTFIFVDEEQSVYVSNENNYRVMKWKKDAKEGTVVAGGNGQGENLNQLSKPQGIAVNYLGEMYVVDFGNHRVMRWCEGKDEGEIVVGGNGQGNESNQLNYPTGLCFDDERNLYVGDHYNHRIQKFEIIL</sequence>
<comment type="catalytic activity">
    <reaction evidence="6 8">
        <text>L-arginyl-[protein] + NAD(+) = N(omega)-(ADP-D-ribosyl)-L-arginyl-[protein] + nicotinamide + H(+)</text>
        <dbReference type="Rhea" id="RHEA:19149"/>
        <dbReference type="Rhea" id="RHEA-COMP:10532"/>
        <dbReference type="Rhea" id="RHEA-COMP:15087"/>
        <dbReference type="ChEBI" id="CHEBI:15378"/>
        <dbReference type="ChEBI" id="CHEBI:17154"/>
        <dbReference type="ChEBI" id="CHEBI:29965"/>
        <dbReference type="ChEBI" id="CHEBI:57540"/>
        <dbReference type="ChEBI" id="CHEBI:142554"/>
        <dbReference type="EC" id="2.4.2.31"/>
    </reaction>
</comment>
<keyword evidence="8" id="KW-0521">NADP</keyword>
<dbReference type="InterPro" id="IPR011042">
    <property type="entry name" value="6-blade_b-propeller_TolB-like"/>
</dbReference>
<dbReference type="SUPFAM" id="SSF101898">
    <property type="entry name" value="NHL repeat"/>
    <property type="match status" value="1"/>
</dbReference>
<dbReference type="AlphaFoldDB" id="A0A818YWI2"/>
<keyword evidence="8" id="KW-0520">NAD</keyword>
<gene>
    <name evidence="10" type="ORF">JYZ213_LOCUS26024</name>
    <name evidence="13" type="ORF">OKA104_LOCUS20895</name>
    <name evidence="12" type="ORF">OXD698_LOCUS15720</name>
    <name evidence="11" type="ORF">VCS650_LOCUS26727</name>
</gene>
<dbReference type="GO" id="GO:0008270">
    <property type="term" value="F:zinc ion binding"/>
    <property type="evidence" value="ECO:0007669"/>
    <property type="project" value="UniProtKB-KW"/>
</dbReference>
<feature type="region of interest" description="Disordered" evidence="9">
    <location>
        <begin position="246"/>
        <end position="277"/>
    </location>
</feature>
<protein>
    <recommendedName>
        <fullName evidence="8">NAD(P)(+)--arginine ADP-ribosyltransferase</fullName>
        <ecNumber evidence="8">2.4.2.31</ecNumber>
    </recommendedName>
    <alternativeName>
        <fullName evidence="8">Mono(ADP-ribosyl)transferase</fullName>
    </alternativeName>
</protein>
<dbReference type="InterPro" id="IPR000768">
    <property type="entry name" value="ART"/>
</dbReference>
<comment type="caution">
    <text evidence="12">The sequence shown here is derived from an EMBL/GenBank/DDBJ whole genome shotgun (WGS) entry which is preliminary data.</text>
</comment>
<dbReference type="PANTHER" id="PTHR24104">
    <property type="entry name" value="E3 UBIQUITIN-PROTEIN LIGASE NHLRC1-RELATED"/>
    <property type="match status" value="1"/>
</dbReference>
<keyword evidence="4" id="KW-0548">Nucleotidyltransferase</keyword>
<evidence type="ECO:0000313" key="11">
    <source>
        <dbReference type="EMBL" id="CAF1221198.1"/>
    </source>
</evidence>
<evidence type="ECO:0000256" key="7">
    <source>
        <dbReference type="PROSITE-ProRule" id="PRU00504"/>
    </source>
</evidence>
<dbReference type="Proteomes" id="UP000663844">
    <property type="component" value="Unassembled WGS sequence"/>
</dbReference>
<keyword evidence="5" id="KW-0677">Repeat</keyword>
<dbReference type="EMBL" id="CAJOAZ010001048">
    <property type="protein sequence ID" value="CAF3755737.1"/>
    <property type="molecule type" value="Genomic_DNA"/>
</dbReference>
<accession>A0A818YWI2</accession>
<dbReference type="Pfam" id="PF01436">
    <property type="entry name" value="NHL"/>
    <property type="match status" value="1"/>
</dbReference>
<evidence type="ECO:0000256" key="9">
    <source>
        <dbReference type="SAM" id="MobiDB-lite"/>
    </source>
</evidence>
<proteinExistence type="inferred from homology"/>
<dbReference type="Proteomes" id="UP000663891">
    <property type="component" value="Unassembled WGS sequence"/>
</dbReference>
<dbReference type="InterPro" id="IPR001258">
    <property type="entry name" value="NHL_repeat"/>
</dbReference>
<dbReference type="PROSITE" id="PS51996">
    <property type="entry name" value="TR_MART"/>
    <property type="match status" value="1"/>
</dbReference>
<evidence type="ECO:0000256" key="4">
    <source>
        <dbReference type="ARBA" id="ARBA00022695"/>
    </source>
</evidence>
<evidence type="ECO:0000256" key="3">
    <source>
        <dbReference type="ARBA" id="ARBA00022679"/>
    </source>
</evidence>
<organism evidence="12 14">
    <name type="scientific">Adineta steineri</name>
    <dbReference type="NCBI Taxonomy" id="433720"/>
    <lineage>
        <taxon>Eukaryota</taxon>
        <taxon>Metazoa</taxon>
        <taxon>Spiralia</taxon>
        <taxon>Gnathifera</taxon>
        <taxon>Rotifera</taxon>
        <taxon>Eurotatoria</taxon>
        <taxon>Bdelloidea</taxon>
        <taxon>Adinetida</taxon>
        <taxon>Adinetidae</taxon>
        <taxon>Adineta</taxon>
    </lineage>
</organism>
<comment type="similarity">
    <text evidence="1 8">Belongs to the Arg-specific ADP-ribosyltransferase family.</text>
</comment>
<dbReference type="EC" id="2.4.2.31" evidence="8"/>
<feature type="compositionally biased region" description="Polar residues" evidence="9">
    <location>
        <begin position="259"/>
        <end position="277"/>
    </location>
</feature>
<evidence type="ECO:0000313" key="13">
    <source>
        <dbReference type="EMBL" id="CAF3840929.1"/>
    </source>
</evidence>
<evidence type="ECO:0000313" key="14">
    <source>
        <dbReference type="Proteomes" id="UP000663844"/>
    </source>
</evidence>
<feature type="repeat" description="NHL" evidence="7">
    <location>
        <begin position="633"/>
        <end position="664"/>
    </location>
</feature>
<dbReference type="PANTHER" id="PTHR24104:SF25">
    <property type="entry name" value="PROTEIN LIN-41"/>
    <property type="match status" value="1"/>
</dbReference>
<evidence type="ECO:0000256" key="8">
    <source>
        <dbReference type="RuleBase" id="RU361228"/>
    </source>
</evidence>